<dbReference type="RefSeq" id="WP_330196118.1">
    <property type="nucleotide sequence ID" value="NZ_JAZDRO010000003.1"/>
</dbReference>
<dbReference type="Proteomes" id="UP001310692">
    <property type="component" value="Unassembled WGS sequence"/>
</dbReference>
<evidence type="ECO:0000313" key="1">
    <source>
        <dbReference type="EMBL" id="MEE2566571.1"/>
    </source>
</evidence>
<comment type="caution">
    <text evidence="1">The sequence shown here is derived from an EMBL/GenBank/DDBJ whole genome shotgun (WGS) entry which is preliminary data.</text>
</comment>
<organism evidence="1 2">
    <name type="scientific">Hyphobacterium marinum</name>
    <dbReference type="NCBI Taxonomy" id="3116574"/>
    <lineage>
        <taxon>Bacteria</taxon>
        <taxon>Pseudomonadati</taxon>
        <taxon>Pseudomonadota</taxon>
        <taxon>Alphaproteobacteria</taxon>
        <taxon>Maricaulales</taxon>
        <taxon>Maricaulaceae</taxon>
        <taxon>Hyphobacterium</taxon>
    </lineage>
</organism>
<dbReference type="Gene3D" id="3.40.50.1820">
    <property type="entry name" value="alpha/beta hydrolase"/>
    <property type="match status" value="1"/>
</dbReference>
<dbReference type="EMBL" id="JAZDRO010000003">
    <property type="protein sequence ID" value="MEE2566571.1"/>
    <property type="molecule type" value="Genomic_DNA"/>
</dbReference>
<reference evidence="1 2" key="1">
    <citation type="submission" date="2024-01" db="EMBL/GenBank/DDBJ databases">
        <title>Hyphobacterium bacterium isolated from marine sediment.</title>
        <authorList>
            <person name="Zhao S."/>
        </authorList>
    </citation>
    <scope>NUCLEOTIDE SEQUENCE [LARGE SCALE GENOMIC DNA]</scope>
    <source>
        <strain evidence="1 2">Y60-23</strain>
    </source>
</reference>
<accession>A0ABU7LYE6</accession>
<evidence type="ECO:0008006" key="3">
    <source>
        <dbReference type="Google" id="ProtNLM"/>
    </source>
</evidence>
<protein>
    <recommendedName>
        <fullName evidence="3">Haloalkane dehalogenase</fullName>
    </recommendedName>
</protein>
<sequence length="70" mass="8193">MTIEALRTPEDRFADLDGWNYSPRYIDDLPGYEGLRVHYVDEGPKDGPVFLCLHGEPSWAYLYRKMIPVF</sequence>
<dbReference type="InterPro" id="IPR029058">
    <property type="entry name" value="AB_hydrolase_fold"/>
</dbReference>
<keyword evidence="2" id="KW-1185">Reference proteome</keyword>
<evidence type="ECO:0000313" key="2">
    <source>
        <dbReference type="Proteomes" id="UP001310692"/>
    </source>
</evidence>
<dbReference type="SUPFAM" id="SSF53474">
    <property type="entry name" value="alpha/beta-Hydrolases"/>
    <property type="match status" value="1"/>
</dbReference>
<proteinExistence type="predicted"/>
<gene>
    <name evidence="1" type="ORF">V0U35_07735</name>
</gene>
<name>A0ABU7LYE6_9PROT</name>